<gene>
    <name evidence="2" type="ORF">ERS852407_02616</name>
</gene>
<proteinExistence type="predicted"/>
<feature type="compositionally biased region" description="Low complexity" evidence="1">
    <location>
        <begin position="37"/>
        <end position="70"/>
    </location>
</feature>
<accession>A0A174EHJ3</accession>
<feature type="region of interest" description="Disordered" evidence="1">
    <location>
        <begin position="26"/>
        <end position="115"/>
    </location>
</feature>
<protein>
    <recommendedName>
        <fullName evidence="4">DUF4440 domain-containing protein</fullName>
    </recommendedName>
</protein>
<reference evidence="2 3" key="1">
    <citation type="submission" date="2015-09" db="EMBL/GenBank/DDBJ databases">
        <authorList>
            <consortium name="Pathogen Informatics"/>
        </authorList>
    </citation>
    <scope>NUCLEOTIDE SEQUENCE [LARGE SCALE GENOMIC DNA]</scope>
    <source>
        <strain evidence="2 3">2789STDY5608850</strain>
    </source>
</reference>
<evidence type="ECO:0000313" key="2">
    <source>
        <dbReference type="EMBL" id="CUO36178.1"/>
    </source>
</evidence>
<feature type="compositionally biased region" description="Basic and acidic residues" evidence="1">
    <location>
        <begin position="71"/>
        <end position="83"/>
    </location>
</feature>
<dbReference type="Proteomes" id="UP000095651">
    <property type="component" value="Unassembled WGS sequence"/>
</dbReference>
<evidence type="ECO:0000313" key="3">
    <source>
        <dbReference type="Proteomes" id="UP000095651"/>
    </source>
</evidence>
<dbReference type="AlphaFoldDB" id="A0A174EHJ3"/>
<evidence type="ECO:0008006" key="4">
    <source>
        <dbReference type="Google" id="ProtNLM"/>
    </source>
</evidence>
<evidence type="ECO:0000256" key="1">
    <source>
        <dbReference type="SAM" id="MobiDB-lite"/>
    </source>
</evidence>
<organism evidence="2 3">
    <name type="scientific">Hungatella hathewayi</name>
    <dbReference type="NCBI Taxonomy" id="154046"/>
    <lineage>
        <taxon>Bacteria</taxon>
        <taxon>Bacillati</taxon>
        <taxon>Bacillota</taxon>
        <taxon>Clostridia</taxon>
        <taxon>Lachnospirales</taxon>
        <taxon>Lachnospiraceae</taxon>
        <taxon>Hungatella</taxon>
    </lineage>
</organism>
<sequence length="224" mass="23659">MTSASAWYILCPKRRKEVCTYGEKRKASGRSAGCHHSAGGCSGKSASQAAGAAETKSAKAAETTAATATEAAKDEAAPFRAEIEKEEETTPEGMEKEARAAAGPGAEDGGAAESEAGDKDIEAFAELVQEAVADRDMEALADLAAFPLNLETADGEKMTFADRNEFLKQNPDLIFGDDLMVAIAGVDTATLEANADGVTMGEENPHIRYKKTEDGTFRIMDIRE</sequence>
<name>A0A174EHJ3_9FIRM</name>
<dbReference type="EMBL" id="CYZE01000005">
    <property type="protein sequence ID" value="CUO36178.1"/>
    <property type="molecule type" value="Genomic_DNA"/>
</dbReference>
<feature type="compositionally biased region" description="Low complexity" evidence="1">
    <location>
        <begin position="100"/>
        <end position="114"/>
    </location>
</feature>